<proteinExistence type="predicted"/>
<dbReference type="InterPro" id="IPR045153">
    <property type="entry name" value="Est1/Ebs1-like"/>
</dbReference>
<evidence type="ECO:0000259" key="2">
    <source>
        <dbReference type="Pfam" id="PF10373"/>
    </source>
</evidence>
<dbReference type="EMBL" id="JAULSO010000008">
    <property type="protein sequence ID" value="KAK3680974.1"/>
    <property type="molecule type" value="Genomic_DNA"/>
</dbReference>
<dbReference type="InterPro" id="IPR011990">
    <property type="entry name" value="TPR-like_helical_dom_sf"/>
</dbReference>
<reference evidence="3" key="1">
    <citation type="journal article" date="2023" name="Mol. Phylogenet. Evol.">
        <title>Genome-scale phylogeny and comparative genomics of the fungal order Sordariales.</title>
        <authorList>
            <person name="Hensen N."/>
            <person name="Bonometti L."/>
            <person name="Westerberg I."/>
            <person name="Brannstrom I.O."/>
            <person name="Guillou S."/>
            <person name="Cros-Aarteil S."/>
            <person name="Calhoun S."/>
            <person name="Haridas S."/>
            <person name="Kuo A."/>
            <person name="Mondo S."/>
            <person name="Pangilinan J."/>
            <person name="Riley R."/>
            <person name="LaButti K."/>
            <person name="Andreopoulos B."/>
            <person name="Lipzen A."/>
            <person name="Chen C."/>
            <person name="Yan M."/>
            <person name="Daum C."/>
            <person name="Ng V."/>
            <person name="Clum A."/>
            <person name="Steindorff A."/>
            <person name="Ohm R.A."/>
            <person name="Martin F."/>
            <person name="Silar P."/>
            <person name="Natvig D.O."/>
            <person name="Lalanne C."/>
            <person name="Gautier V."/>
            <person name="Ament-Velasquez S.L."/>
            <person name="Kruys A."/>
            <person name="Hutchinson M.I."/>
            <person name="Powell A.J."/>
            <person name="Barry K."/>
            <person name="Miller A.N."/>
            <person name="Grigoriev I.V."/>
            <person name="Debuchy R."/>
            <person name="Gladieux P."/>
            <person name="Hiltunen Thoren M."/>
            <person name="Johannesson H."/>
        </authorList>
    </citation>
    <scope>NUCLEOTIDE SEQUENCE</scope>
    <source>
        <strain evidence="3">CBS 314.62</strain>
    </source>
</reference>
<dbReference type="GO" id="GO:0000184">
    <property type="term" value="P:nuclear-transcribed mRNA catabolic process, nonsense-mediated decay"/>
    <property type="evidence" value="ECO:0007669"/>
    <property type="project" value="TreeGrafter"/>
</dbReference>
<name>A0AAE1C742_9PEZI</name>
<feature type="compositionally biased region" description="Polar residues" evidence="1">
    <location>
        <begin position="111"/>
        <end position="132"/>
    </location>
</feature>
<dbReference type="GO" id="GO:0005697">
    <property type="term" value="C:telomerase holoenzyme complex"/>
    <property type="evidence" value="ECO:0007669"/>
    <property type="project" value="TreeGrafter"/>
</dbReference>
<comment type="caution">
    <text evidence="3">The sequence shown here is derived from an EMBL/GenBank/DDBJ whole genome shotgun (WGS) entry which is preliminary data.</text>
</comment>
<dbReference type="PANTHER" id="PTHR15696">
    <property type="entry name" value="SMG-7 SUPPRESSOR WITH MORPHOLOGICAL EFFECT ON GENITALIA PROTEIN 7"/>
    <property type="match status" value="1"/>
</dbReference>
<dbReference type="Pfam" id="PF10373">
    <property type="entry name" value="EST1_DNA_bind"/>
    <property type="match status" value="1"/>
</dbReference>
<dbReference type="AlphaFoldDB" id="A0AAE1C742"/>
<dbReference type="GO" id="GO:0070034">
    <property type="term" value="F:telomerase RNA binding"/>
    <property type="evidence" value="ECO:0007669"/>
    <property type="project" value="TreeGrafter"/>
</dbReference>
<evidence type="ECO:0000313" key="4">
    <source>
        <dbReference type="Proteomes" id="UP001270362"/>
    </source>
</evidence>
<dbReference type="FunFam" id="1.25.40.10:FF:000202">
    <property type="entry name" value="Unplaced genomic scaffold supercont1.7, whole genome shotgun sequence"/>
    <property type="match status" value="1"/>
</dbReference>
<dbReference type="Gene3D" id="1.25.40.10">
    <property type="entry name" value="Tetratricopeptide repeat domain"/>
    <property type="match status" value="1"/>
</dbReference>
<feature type="domain" description="DNA/RNA-binding" evidence="2">
    <location>
        <begin position="381"/>
        <end position="651"/>
    </location>
</feature>
<feature type="compositionally biased region" description="Polar residues" evidence="1">
    <location>
        <begin position="177"/>
        <end position="198"/>
    </location>
</feature>
<evidence type="ECO:0000313" key="3">
    <source>
        <dbReference type="EMBL" id="KAK3680974.1"/>
    </source>
</evidence>
<dbReference type="InterPro" id="IPR018834">
    <property type="entry name" value="DNA/RNA-bd_Est1-type"/>
</dbReference>
<accession>A0AAE1C742</accession>
<dbReference type="SUPFAM" id="SSF48452">
    <property type="entry name" value="TPR-like"/>
    <property type="match status" value="1"/>
</dbReference>
<feature type="region of interest" description="Disordered" evidence="1">
    <location>
        <begin position="84"/>
        <end position="201"/>
    </location>
</feature>
<protein>
    <recommendedName>
        <fullName evidence="2">DNA/RNA-binding domain-containing protein</fullName>
    </recommendedName>
</protein>
<feature type="region of interest" description="Disordered" evidence="1">
    <location>
        <begin position="1"/>
        <end position="28"/>
    </location>
</feature>
<sequence length="736" mass="83663">MDLEKSWTSWLRKASQPTAGAGASAKPQKPLLCSLCRQQIQNGPDFDVFKNHIATAHAGALAQKTTEEEKTEWIKSLWEAAQLPAERQDLSSGKRSPEAVSDESLKREGSRSQSPPKRSKATRPTSTSTSNPAKDEFSRGPAPKGRLWSADDSAKPRPQSYDKSNVATNHRLRVSSGKPQRQGHQPQPSAHRTSSQPQVEEDAIELIKQPETRPISQEQLVIEVKGIYACLLMVESKCIEVDNAQNAQNDPNNKLNNEQWQALIALHQTLLHEHYDFFMASQHPSASPALRRLALKYAMPARVWRHGIHSFLELLRHRLPASLEHMLNFIYLAYSMMALLYETVPAFEDMWIECLGDLGRYRMAIEDDDIRDREVWTAVSRHWYSKASDKAPTTGRFYHHLAILARPTSLQQLFYYTKSLCVTIPFGSARESIMTLFEPIMGPTSNQQSRLAPTELAFVRTHGIMFSKKSTEKLESSMDEFLGFLDNHIGRSTRRWLEPGYCIGISNCCVIVGYGNENNPILNAIRQIRVDEPQDQLMVGSEIDESTLNDLSNALKLANRTHNVVLRRFGDPNILPYLHVTLAFIYHLSSSPEAMAYLAPDFPWKLTAVMLNTFIRSFHSHSRIESQRFPQSENVQVRRPLPEDYAMRGLLWVDKYFPADWFSNDNIDDDEKYFEVASMSEERKERVLYLGCRIAAQDGKWLCYDSNSHQFSVSPQYDIELDTVALSSVDSTERGA</sequence>
<dbReference type="GO" id="GO:0042162">
    <property type="term" value="F:telomeric DNA binding"/>
    <property type="evidence" value="ECO:0007669"/>
    <property type="project" value="TreeGrafter"/>
</dbReference>
<dbReference type="Proteomes" id="UP001270362">
    <property type="component" value="Unassembled WGS sequence"/>
</dbReference>
<gene>
    <name evidence="3" type="ORF">B0T22DRAFT_523744</name>
</gene>
<organism evidence="3 4">
    <name type="scientific">Podospora appendiculata</name>
    <dbReference type="NCBI Taxonomy" id="314037"/>
    <lineage>
        <taxon>Eukaryota</taxon>
        <taxon>Fungi</taxon>
        <taxon>Dikarya</taxon>
        <taxon>Ascomycota</taxon>
        <taxon>Pezizomycotina</taxon>
        <taxon>Sordariomycetes</taxon>
        <taxon>Sordariomycetidae</taxon>
        <taxon>Sordariales</taxon>
        <taxon>Podosporaceae</taxon>
        <taxon>Podospora</taxon>
    </lineage>
</organism>
<evidence type="ECO:0000256" key="1">
    <source>
        <dbReference type="SAM" id="MobiDB-lite"/>
    </source>
</evidence>
<reference evidence="3" key="2">
    <citation type="submission" date="2023-06" db="EMBL/GenBank/DDBJ databases">
        <authorList>
            <consortium name="Lawrence Berkeley National Laboratory"/>
            <person name="Haridas S."/>
            <person name="Hensen N."/>
            <person name="Bonometti L."/>
            <person name="Westerberg I."/>
            <person name="Brannstrom I.O."/>
            <person name="Guillou S."/>
            <person name="Cros-Aarteil S."/>
            <person name="Calhoun S."/>
            <person name="Kuo A."/>
            <person name="Mondo S."/>
            <person name="Pangilinan J."/>
            <person name="Riley R."/>
            <person name="Labutti K."/>
            <person name="Andreopoulos B."/>
            <person name="Lipzen A."/>
            <person name="Chen C."/>
            <person name="Yanf M."/>
            <person name="Daum C."/>
            <person name="Ng V."/>
            <person name="Clum A."/>
            <person name="Steindorff A."/>
            <person name="Ohm R."/>
            <person name="Martin F."/>
            <person name="Silar P."/>
            <person name="Natvig D."/>
            <person name="Lalanne C."/>
            <person name="Gautier V."/>
            <person name="Ament-Velasquez S.L."/>
            <person name="Kruys A."/>
            <person name="Hutchinson M.I."/>
            <person name="Powell A.J."/>
            <person name="Barry K."/>
            <person name="Miller A.N."/>
            <person name="Grigoriev I.V."/>
            <person name="Debuchy R."/>
            <person name="Gladieux P."/>
            <person name="Thoren M.H."/>
            <person name="Johannesson H."/>
        </authorList>
    </citation>
    <scope>NUCLEOTIDE SEQUENCE</scope>
    <source>
        <strain evidence="3">CBS 314.62</strain>
    </source>
</reference>
<dbReference type="PANTHER" id="PTHR15696:SF0">
    <property type="entry name" value="TELOMERASE-BINDING PROTEIN EST1A"/>
    <property type="match status" value="1"/>
</dbReference>
<keyword evidence="4" id="KW-1185">Reference proteome</keyword>